<dbReference type="EMBL" id="SLUO01000013">
    <property type="protein sequence ID" value="TCL55997.1"/>
    <property type="molecule type" value="Genomic_DNA"/>
</dbReference>
<comment type="caution">
    <text evidence="5">The sequence shown here is derived from an EMBL/GenBank/DDBJ whole genome shotgun (WGS) entry which is preliminary data.</text>
</comment>
<dbReference type="PANTHER" id="PTHR43280:SF28">
    <property type="entry name" value="HTH-TYPE TRANSCRIPTIONAL ACTIVATOR RHAS"/>
    <property type="match status" value="1"/>
</dbReference>
<organism evidence="5 6">
    <name type="scientific">Kineothrix alysoides</name>
    <dbReference type="NCBI Taxonomy" id="1469948"/>
    <lineage>
        <taxon>Bacteria</taxon>
        <taxon>Bacillati</taxon>
        <taxon>Bacillota</taxon>
        <taxon>Clostridia</taxon>
        <taxon>Lachnospirales</taxon>
        <taxon>Lachnospiraceae</taxon>
        <taxon>Kineothrix</taxon>
    </lineage>
</organism>
<dbReference type="GO" id="GO:0043565">
    <property type="term" value="F:sequence-specific DNA binding"/>
    <property type="evidence" value="ECO:0007669"/>
    <property type="project" value="InterPro"/>
</dbReference>
<dbReference type="PANTHER" id="PTHR43280">
    <property type="entry name" value="ARAC-FAMILY TRANSCRIPTIONAL REGULATOR"/>
    <property type="match status" value="1"/>
</dbReference>
<sequence>MQVTEIITDDTLRETRTHGSADFQFEYYFDDIKKFNKQYVEWHWHNEIEIFFVEQGPIDCLIGNERIRIHAGDGMFINSGIIHRFESPATGHMPNILFNPEFIAPGSSLIYKKYVYPVISSSCSYVLLKSDVAWQADILNTLRRIYEEAQANALMRELTLQTLICSMWSGLFVQIQSSLSQKSSEGNIFIQPRLQIMLQFISEEYSRKISLEDIASSANISKSEALRCFHFGVQTTPVNYLIEYRLNRAREALSTTKSTVTAVALSTGFDNVGYFCRIFKKTYGISPKAFQKQ</sequence>
<dbReference type="GO" id="GO:0003700">
    <property type="term" value="F:DNA-binding transcription factor activity"/>
    <property type="evidence" value="ECO:0007669"/>
    <property type="project" value="InterPro"/>
</dbReference>
<dbReference type="InterPro" id="IPR014710">
    <property type="entry name" value="RmlC-like_jellyroll"/>
</dbReference>
<evidence type="ECO:0000256" key="2">
    <source>
        <dbReference type="ARBA" id="ARBA00023125"/>
    </source>
</evidence>
<dbReference type="Pfam" id="PF12833">
    <property type="entry name" value="HTH_18"/>
    <property type="match status" value="1"/>
</dbReference>
<feature type="domain" description="HTH araC/xylS-type" evidence="4">
    <location>
        <begin position="195"/>
        <end position="293"/>
    </location>
</feature>
<dbReference type="CDD" id="cd02208">
    <property type="entry name" value="cupin_RmlC-like"/>
    <property type="match status" value="1"/>
</dbReference>
<dbReference type="SMART" id="SM00342">
    <property type="entry name" value="HTH_ARAC"/>
    <property type="match status" value="1"/>
</dbReference>
<dbReference type="Pfam" id="PF02311">
    <property type="entry name" value="AraC_binding"/>
    <property type="match status" value="1"/>
</dbReference>
<dbReference type="Gene3D" id="2.60.120.10">
    <property type="entry name" value="Jelly Rolls"/>
    <property type="match status" value="1"/>
</dbReference>
<dbReference type="PRINTS" id="PR00032">
    <property type="entry name" value="HTHARAC"/>
</dbReference>
<dbReference type="AlphaFoldDB" id="A0A4R1QRD8"/>
<dbReference type="InterPro" id="IPR037923">
    <property type="entry name" value="HTH-like"/>
</dbReference>
<accession>A0A4R1QRD8</accession>
<keyword evidence="6" id="KW-1185">Reference proteome</keyword>
<dbReference type="PROSITE" id="PS00041">
    <property type="entry name" value="HTH_ARAC_FAMILY_1"/>
    <property type="match status" value="1"/>
</dbReference>
<evidence type="ECO:0000256" key="1">
    <source>
        <dbReference type="ARBA" id="ARBA00023015"/>
    </source>
</evidence>
<dbReference type="STRING" id="1469948.GCA_000732725_00720"/>
<dbReference type="Gene3D" id="1.10.10.60">
    <property type="entry name" value="Homeodomain-like"/>
    <property type="match status" value="2"/>
</dbReference>
<keyword evidence="3" id="KW-0804">Transcription</keyword>
<protein>
    <submittedName>
        <fullName evidence="5">AraC-like DNA-binding protein</fullName>
    </submittedName>
</protein>
<evidence type="ECO:0000313" key="5">
    <source>
        <dbReference type="EMBL" id="TCL55997.1"/>
    </source>
</evidence>
<dbReference type="RefSeq" id="WP_031389476.1">
    <property type="nucleotide sequence ID" value="NZ_JPNB01000001.1"/>
</dbReference>
<evidence type="ECO:0000256" key="3">
    <source>
        <dbReference type="ARBA" id="ARBA00023163"/>
    </source>
</evidence>
<keyword evidence="2 5" id="KW-0238">DNA-binding</keyword>
<dbReference type="InterPro" id="IPR009057">
    <property type="entry name" value="Homeodomain-like_sf"/>
</dbReference>
<evidence type="ECO:0000259" key="4">
    <source>
        <dbReference type="PROSITE" id="PS01124"/>
    </source>
</evidence>
<dbReference type="OrthoDB" id="9778008at2"/>
<keyword evidence="1" id="KW-0805">Transcription regulation</keyword>
<dbReference type="InterPro" id="IPR018060">
    <property type="entry name" value="HTH_AraC"/>
</dbReference>
<name>A0A4R1QRD8_9FIRM</name>
<dbReference type="SUPFAM" id="SSF46689">
    <property type="entry name" value="Homeodomain-like"/>
    <property type="match status" value="1"/>
</dbReference>
<dbReference type="InterPro" id="IPR018062">
    <property type="entry name" value="HTH_AraC-typ_CS"/>
</dbReference>
<reference evidence="5 6" key="1">
    <citation type="submission" date="2019-03" db="EMBL/GenBank/DDBJ databases">
        <title>Genomic Encyclopedia of Type Strains, Phase IV (KMG-IV): sequencing the most valuable type-strain genomes for metagenomic binning, comparative biology and taxonomic classification.</title>
        <authorList>
            <person name="Goeker M."/>
        </authorList>
    </citation>
    <scope>NUCLEOTIDE SEQUENCE [LARGE SCALE GENOMIC DNA]</scope>
    <source>
        <strain evidence="5 6">DSM 100556</strain>
    </source>
</reference>
<proteinExistence type="predicted"/>
<evidence type="ECO:0000313" key="6">
    <source>
        <dbReference type="Proteomes" id="UP000295718"/>
    </source>
</evidence>
<gene>
    <name evidence="5" type="ORF">EDD76_113135</name>
</gene>
<dbReference type="PROSITE" id="PS01124">
    <property type="entry name" value="HTH_ARAC_FAMILY_2"/>
    <property type="match status" value="1"/>
</dbReference>
<dbReference type="Proteomes" id="UP000295718">
    <property type="component" value="Unassembled WGS sequence"/>
</dbReference>
<dbReference type="InterPro" id="IPR020449">
    <property type="entry name" value="Tscrpt_reg_AraC-type_HTH"/>
</dbReference>
<dbReference type="SUPFAM" id="SSF51215">
    <property type="entry name" value="Regulatory protein AraC"/>
    <property type="match status" value="1"/>
</dbReference>
<dbReference type="InterPro" id="IPR003313">
    <property type="entry name" value="AraC-bd"/>
</dbReference>